<proteinExistence type="predicted"/>
<name>A0AAW2D9T1_9ROSI</name>
<evidence type="ECO:0000313" key="2">
    <source>
        <dbReference type="Proteomes" id="UP001459277"/>
    </source>
</evidence>
<sequence length="176" mass="19526">MWVQPTLWLSPLNELLGKVAEKSANLNGLAGDRHGKTAIKKGEGVFKEGSKWIADKDSHLSVWFDKWVNKGTLRSMLVGPLSKDEDHLLLKDVANLHGWNWDKLSSVIPKPLALDIKVTPIPLSAAGIDHISWSSSLSVEFDLKEAYKLACALEGHPFPGPHTAGCIWKTKIRRFL</sequence>
<protein>
    <submittedName>
        <fullName evidence="1">Uncharacterized protein</fullName>
    </submittedName>
</protein>
<reference evidence="1 2" key="1">
    <citation type="submission" date="2024-01" db="EMBL/GenBank/DDBJ databases">
        <title>A telomere-to-telomere, gap-free genome of sweet tea (Lithocarpus litseifolius).</title>
        <authorList>
            <person name="Zhou J."/>
        </authorList>
    </citation>
    <scope>NUCLEOTIDE SEQUENCE [LARGE SCALE GENOMIC DNA]</scope>
    <source>
        <strain evidence="1">Zhou-2022a</strain>
        <tissue evidence="1">Leaf</tissue>
    </source>
</reference>
<organism evidence="1 2">
    <name type="scientific">Lithocarpus litseifolius</name>
    <dbReference type="NCBI Taxonomy" id="425828"/>
    <lineage>
        <taxon>Eukaryota</taxon>
        <taxon>Viridiplantae</taxon>
        <taxon>Streptophyta</taxon>
        <taxon>Embryophyta</taxon>
        <taxon>Tracheophyta</taxon>
        <taxon>Spermatophyta</taxon>
        <taxon>Magnoliopsida</taxon>
        <taxon>eudicotyledons</taxon>
        <taxon>Gunneridae</taxon>
        <taxon>Pentapetalae</taxon>
        <taxon>rosids</taxon>
        <taxon>fabids</taxon>
        <taxon>Fagales</taxon>
        <taxon>Fagaceae</taxon>
        <taxon>Lithocarpus</taxon>
    </lineage>
</organism>
<accession>A0AAW2D9T1</accession>
<evidence type="ECO:0000313" key="1">
    <source>
        <dbReference type="EMBL" id="KAL0007357.1"/>
    </source>
</evidence>
<keyword evidence="2" id="KW-1185">Reference proteome</keyword>
<dbReference type="AlphaFoldDB" id="A0AAW2D9T1"/>
<comment type="caution">
    <text evidence="1">The sequence shown here is derived from an EMBL/GenBank/DDBJ whole genome shotgun (WGS) entry which is preliminary data.</text>
</comment>
<dbReference type="EMBL" id="JAZDWU010000003">
    <property type="protein sequence ID" value="KAL0007357.1"/>
    <property type="molecule type" value="Genomic_DNA"/>
</dbReference>
<gene>
    <name evidence="1" type="ORF">SO802_008859</name>
</gene>
<dbReference type="Proteomes" id="UP001459277">
    <property type="component" value="Unassembled WGS sequence"/>
</dbReference>